<dbReference type="SMART" id="SM00322">
    <property type="entry name" value="KH"/>
    <property type="match status" value="1"/>
</dbReference>
<feature type="coiled-coil region" evidence="7">
    <location>
        <begin position="39"/>
        <end position="118"/>
    </location>
</feature>
<evidence type="ECO:0000313" key="10">
    <source>
        <dbReference type="Proteomes" id="UP000231162"/>
    </source>
</evidence>
<dbReference type="CDD" id="cd00077">
    <property type="entry name" value="HDc"/>
    <property type="match status" value="1"/>
</dbReference>
<dbReference type="Pfam" id="PF00013">
    <property type="entry name" value="KH_1"/>
    <property type="match status" value="1"/>
</dbReference>
<evidence type="ECO:0000256" key="1">
    <source>
        <dbReference type="ARBA" id="ARBA00022722"/>
    </source>
</evidence>
<keyword evidence="4 5" id="KW-0694">RNA-binding</keyword>
<dbReference type="InterPro" id="IPR017705">
    <property type="entry name" value="Ribonuclease_Y"/>
</dbReference>
<dbReference type="NCBIfam" id="TIGR03319">
    <property type="entry name" value="RNase_Y"/>
    <property type="match status" value="1"/>
</dbReference>
<feature type="domain" description="HD" evidence="8">
    <location>
        <begin position="315"/>
        <end position="408"/>
    </location>
</feature>
<evidence type="ECO:0000313" key="9">
    <source>
        <dbReference type="EMBL" id="PIS06841.1"/>
    </source>
</evidence>
<evidence type="ECO:0000256" key="4">
    <source>
        <dbReference type="ARBA" id="ARBA00022884"/>
    </source>
</evidence>
<dbReference type="CDD" id="cd22431">
    <property type="entry name" value="KH-I_RNaseY"/>
    <property type="match status" value="1"/>
</dbReference>
<evidence type="ECO:0000256" key="6">
    <source>
        <dbReference type="NCBIfam" id="TIGR03319"/>
    </source>
</evidence>
<dbReference type="SMART" id="SM00471">
    <property type="entry name" value="HDc"/>
    <property type="match status" value="1"/>
</dbReference>
<dbReference type="Gene3D" id="3.30.1370.10">
    <property type="entry name" value="K Homology domain, type 1"/>
    <property type="match status" value="1"/>
</dbReference>
<sequence>MTPLFIAIATALGGIVIGGGAGVAFQKQFTQKRIKDADSKQKEELLKAKEEALKIKEDAKKDEERKRKELDEVERHIRVREQNLEKRFDEVESERKNIKKQEDDISSIRLELKDAHTKQLSALEKIAKLKKEDARDQLIESVKKEYKTDIISEIKKIKAELKEESEKEARRVISIALGRIAQEHTAENTSYSVHLPSEDLKGRIIGKEGRNIQHFEKVSGVDVIIDDSPDSVTISSFDPIRRYVAKVAMEKLVSDGRIQPSRIEEVIAKVQEDVNKEAKEAAEQASYDLGIPGLHPDILKIAGKLKYRTSYGQNQLAHAVEVATLAGLLATEIGADVNIAKKAGFLHDLGKAVDHEVPGAHHHISMDIARKYGMSETVINAIGAHHDDIEPKTVEAILVRVADSISGSRPGARRESFENYIKRIKELENVANSFEGVDKSFAIQAGREVRIIVKPEQIDDLEAIKLSKDIAKKIEQDLQFPGTIKVNVIRETRAVEFAK</sequence>
<protein>
    <recommendedName>
        <fullName evidence="5 6">Ribonuclease Y</fullName>
        <shortName evidence="5">RNase Y</shortName>
        <ecNumber evidence="5 6">3.1.-.-</ecNumber>
    </recommendedName>
</protein>
<evidence type="ECO:0000259" key="8">
    <source>
        <dbReference type="PROSITE" id="PS51831"/>
    </source>
</evidence>
<dbReference type="PROSITE" id="PS51831">
    <property type="entry name" value="HD"/>
    <property type="match status" value="1"/>
</dbReference>
<gene>
    <name evidence="5 9" type="primary">rny</name>
    <name evidence="9" type="ORF">COT79_02420</name>
</gene>
<comment type="function">
    <text evidence="5">Endoribonuclease that initiates mRNA decay.</text>
</comment>
<comment type="similarity">
    <text evidence="5">Belongs to the RNase Y family.</text>
</comment>
<comment type="caution">
    <text evidence="9">The sequence shown here is derived from an EMBL/GenBank/DDBJ whole genome shotgun (WGS) entry which is preliminary data.</text>
</comment>
<evidence type="ECO:0000256" key="2">
    <source>
        <dbReference type="ARBA" id="ARBA00022759"/>
    </source>
</evidence>
<evidence type="ECO:0000256" key="5">
    <source>
        <dbReference type="HAMAP-Rule" id="MF_00335"/>
    </source>
</evidence>
<dbReference type="InterPro" id="IPR004088">
    <property type="entry name" value="KH_dom_type_1"/>
</dbReference>
<evidence type="ECO:0000256" key="7">
    <source>
        <dbReference type="SAM" id="Coils"/>
    </source>
</evidence>
<dbReference type="GO" id="GO:0016787">
    <property type="term" value="F:hydrolase activity"/>
    <property type="evidence" value="ECO:0007669"/>
    <property type="project" value="UniProtKB-KW"/>
</dbReference>
<organism evidence="9 10">
    <name type="scientific">Candidatus Berkelbacteria bacterium CG10_big_fil_rev_8_21_14_0_10_43_14</name>
    <dbReference type="NCBI Taxonomy" id="1974515"/>
    <lineage>
        <taxon>Bacteria</taxon>
        <taxon>Candidatus Berkelbacteria</taxon>
    </lineage>
</organism>
<reference evidence="10" key="1">
    <citation type="submission" date="2017-09" db="EMBL/GenBank/DDBJ databases">
        <title>Depth-based differentiation of microbial function through sediment-hosted aquifers and enrichment of novel symbionts in the deep terrestrial subsurface.</title>
        <authorList>
            <person name="Probst A.J."/>
            <person name="Ladd B."/>
            <person name="Jarett J.K."/>
            <person name="Geller-Mcgrath D.E."/>
            <person name="Sieber C.M.K."/>
            <person name="Emerson J.B."/>
            <person name="Anantharaman K."/>
            <person name="Thomas B.C."/>
            <person name="Malmstrom R."/>
            <person name="Stieglmeier M."/>
            <person name="Klingl A."/>
            <person name="Woyke T."/>
            <person name="Ryan C.M."/>
            <person name="Banfield J.F."/>
        </authorList>
    </citation>
    <scope>NUCLEOTIDE SEQUENCE [LARGE SCALE GENOMIC DNA]</scope>
</reference>
<dbReference type="PANTHER" id="PTHR12826:SF15">
    <property type="entry name" value="RIBONUCLEASE Y"/>
    <property type="match status" value="1"/>
</dbReference>
<proteinExistence type="inferred from homology"/>
<dbReference type="Gene3D" id="1.10.3210.10">
    <property type="entry name" value="Hypothetical protein af1432"/>
    <property type="match status" value="1"/>
</dbReference>
<dbReference type="SUPFAM" id="SSF54791">
    <property type="entry name" value="Eukaryotic type KH-domain (KH-domain type I)"/>
    <property type="match status" value="1"/>
</dbReference>
<dbReference type="Pfam" id="PF12072">
    <property type="entry name" value="RNase_Y_N"/>
    <property type="match status" value="1"/>
</dbReference>
<dbReference type="GO" id="GO:0006402">
    <property type="term" value="P:mRNA catabolic process"/>
    <property type="evidence" value="ECO:0007669"/>
    <property type="project" value="UniProtKB-UniRule"/>
</dbReference>
<keyword evidence="3 5" id="KW-0378">Hydrolase</keyword>
<dbReference type="EMBL" id="PEZX01000032">
    <property type="protein sequence ID" value="PIS06841.1"/>
    <property type="molecule type" value="Genomic_DNA"/>
</dbReference>
<dbReference type="InterPro" id="IPR004087">
    <property type="entry name" value="KH_dom"/>
</dbReference>
<dbReference type="InterPro" id="IPR003607">
    <property type="entry name" value="HD/PDEase_dom"/>
</dbReference>
<dbReference type="Proteomes" id="UP000231162">
    <property type="component" value="Unassembled WGS sequence"/>
</dbReference>
<name>A0A2M6RA20_9BACT</name>
<dbReference type="GO" id="GO:0005886">
    <property type="term" value="C:plasma membrane"/>
    <property type="evidence" value="ECO:0007669"/>
    <property type="project" value="UniProtKB-UniRule"/>
</dbReference>
<dbReference type="InterPro" id="IPR022711">
    <property type="entry name" value="RNase_Y_N"/>
</dbReference>
<dbReference type="SUPFAM" id="SSF109604">
    <property type="entry name" value="HD-domain/PDEase-like"/>
    <property type="match status" value="1"/>
</dbReference>
<keyword evidence="7" id="KW-0175">Coiled coil</keyword>
<dbReference type="PANTHER" id="PTHR12826">
    <property type="entry name" value="RIBONUCLEASE Y"/>
    <property type="match status" value="1"/>
</dbReference>
<dbReference type="InterPro" id="IPR006675">
    <property type="entry name" value="HDIG_dom"/>
</dbReference>
<dbReference type="EC" id="3.1.-.-" evidence="5 6"/>
<evidence type="ECO:0000256" key="3">
    <source>
        <dbReference type="ARBA" id="ARBA00022801"/>
    </source>
</evidence>
<dbReference type="Pfam" id="PF01966">
    <property type="entry name" value="HD"/>
    <property type="match status" value="1"/>
</dbReference>
<dbReference type="InterPro" id="IPR006674">
    <property type="entry name" value="HD_domain"/>
</dbReference>
<dbReference type="PROSITE" id="PS50084">
    <property type="entry name" value="KH_TYPE_1"/>
    <property type="match status" value="1"/>
</dbReference>
<dbReference type="NCBIfam" id="TIGR00277">
    <property type="entry name" value="HDIG"/>
    <property type="match status" value="1"/>
</dbReference>
<dbReference type="AlphaFoldDB" id="A0A2M6RA20"/>
<keyword evidence="1 5" id="KW-0540">Nuclease</keyword>
<keyword evidence="2 5" id="KW-0255">Endonuclease</keyword>
<dbReference type="GO" id="GO:0004521">
    <property type="term" value="F:RNA endonuclease activity"/>
    <property type="evidence" value="ECO:0007669"/>
    <property type="project" value="UniProtKB-UniRule"/>
</dbReference>
<dbReference type="InterPro" id="IPR036612">
    <property type="entry name" value="KH_dom_type_1_sf"/>
</dbReference>
<accession>A0A2M6RA20</accession>
<dbReference type="HAMAP" id="MF_00335">
    <property type="entry name" value="RNase_Y"/>
    <property type="match status" value="1"/>
</dbReference>
<dbReference type="GO" id="GO:0003723">
    <property type="term" value="F:RNA binding"/>
    <property type="evidence" value="ECO:0007669"/>
    <property type="project" value="UniProtKB-UniRule"/>
</dbReference>